<gene>
    <name evidence="3" type="ORF">UCFS10_04340</name>
</gene>
<reference evidence="3" key="1">
    <citation type="journal article" date="2016" name="Appl. Environ. Microbiol.">
        <title>Comparative profiling and discovery of novel glycosylated mycosporine-like amino acids in two strains of the cyanobacterium Scytonema cf. crispum.</title>
        <authorList>
            <person name="D'Agostino P.M."/>
            <person name="Javalkote V.S."/>
            <person name="Mazmouz R."/>
            <person name="Pickford R."/>
            <person name="Puranik P.R."/>
            <person name="Neilan B.A."/>
        </authorList>
    </citation>
    <scope>NUCLEOTIDE SEQUENCE</scope>
    <source>
        <strain evidence="3">UCFS10</strain>
    </source>
</reference>
<dbReference type="InterPro" id="IPR002347">
    <property type="entry name" value="SDR_fam"/>
</dbReference>
<dbReference type="InterPro" id="IPR036291">
    <property type="entry name" value="NAD(P)-bd_dom_sf"/>
</dbReference>
<dbReference type="FunFam" id="3.40.50.720:FF:000084">
    <property type="entry name" value="Short-chain dehydrogenase reductase"/>
    <property type="match status" value="1"/>
</dbReference>
<evidence type="ECO:0000256" key="2">
    <source>
        <dbReference type="ARBA" id="ARBA00023002"/>
    </source>
</evidence>
<dbReference type="CDD" id="cd05233">
    <property type="entry name" value="SDR_c"/>
    <property type="match status" value="1"/>
</dbReference>
<dbReference type="PRINTS" id="PR00080">
    <property type="entry name" value="SDRFAMILY"/>
</dbReference>
<dbReference type="AlphaFoldDB" id="A0A1B2CWF8"/>
<dbReference type="PANTHER" id="PTHR42879">
    <property type="entry name" value="3-OXOACYL-(ACYL-CARRIER-PROTEIN) REDUCTASE"/>
    <property type="match status" value="1"/>
</dbReference>
<dbReference type="GO" id="GO:0016491">
    <property type="term" value="F:oxidoreductase activity"/>
    <property type="evidence" value="ECO:0007669"/>
    <property type="project" value="UniProtKB-KW"/>
</dbReference>
<sequence>MPVDRRLEGKVAIITGAGAGIGEAIAHKFAKEGASVIVNGLPDDPIEDVVQAIRHYGGKAIAYLGDVSQEFHAQNCVQTAINAYGKLDILINNAGVFLATAETQDYPVDVFDDTIRNNMRSAFLMTKYALPHLQKTRGNIVSAGSEAGFNGLAFNTTYGGTKGWMHSFMLGVAVEQAKYGIRANCVCPGAIDTAWTHKETGPMDAKMEKSLIEGTPLARRGTPEEMANVYAFIASDEASYVTGALWLADGGVTVAKGSAGSDTPFWMRFAPKGELRLDHSKEGLENKQTQTLK</sequence>
<protein>
    <submittedName>
        <fullName evidence="3">Short-chain dehydrogenase</fullName>
    </submittedName>
</protein>
<dbReference type="EMBL" id="KX021865">
    <property type="protein sequence ID" value="ANY58988.1"/>
    <property type="molecule type" value="Genomic_DNA"/>
</dbReference>
<evidence type="ECO:0000313" key="3">
    <source>
        <dbReference type="EMBL" id="ANY58988.1"/>
    </source>
</evidence>
<accession>A0A1B2CWF8</accession>
<evidence type="ECO:0000256" key="1">
    <source>
        <dbReference type="ARBA" id="ARBA00006484"/>
    </source>
</evidence>
<keyword evidence="2" id="KW-0560">Oxidoreductase</keyword>
<dbReference type="PANTHER" id="PTHR42879:SF2">
    <property type="entry name" value="3-OXOACYL-[ACYL-CARRIER-PROTEIN] REDUCTASE FABG"/>
    <property type="match status" value="1"/>
</dbReference>
<proteinExistence type="inferred from homology"/>
<dbReference type="InterPro" id="IPR050259">
    <property type="entry name" value="SDR"/>
</dbReference>
<dbReference type="NCBIfam" id="NF005559">
    <property type="entry name" value="PRK07231.1"/>
    <property type="match status" value="1"/>
</dbReference>
<comment type="similarity">
    <text evidence="1">Belongs to the short-chain dehydrogenases/reductases (SDR) family.</text>
</comment>
<dbReference type="Pfam" id="PF13561">
    <property type="entry name" value="adh_short_C2"/>
    <property type="match status" value="1"/>
</dbReference>
<dbReference type="SUPFAM" id="SSF51735">
    <property type="entry name" value="NAD(P)-binding Rossmann-fold domains"/>
    <property type="match status" value="1"/>
</dbReference>
<name>A0A1B2CWF8_9CYAN</name>
<dbReference type="PRINTS" id="PR00081">
    <property type="entry name" value="GDHRDH"/>
</dbReference>
<organism evidence="3">
    <name type="scientific">Heteroscytonema crispum UCFS10</name>
    <dbReference type="NCBI Taxonomy" id="1885250"/>
    <lineage>
        <taxon>Bacteria</taxon>
        <taxon>Bacillati</taxon>
        <taxon>Cyanobacteriota</taxon>
        <taxon>Cyanophyceae</taxon>
        <taxon>Nostocales</taxon>
        <taxon>Heteroscytonemataceae</taxon>
        <taxon>Heteroscytonema</taxon>
    </lineage>
</organism>
<dbReference type="Gene3D" id="3.40.50.720">
    <property type="entry name" value="NAD(P)-binding Rossmann-like Domain"/>
    <property type="match status" value="1"/>
</dbReference>